<dbReference type="InParanoid" id="A0A6J0UKG0"/>
<evidence type="ECO:0000256" key="2">
    <source>
        <dbReference type="ARBA" id="ARBA00022576"/>
    </source>
</evidence>
<dbReference type="InterPro" id="IPR004839">
    <property type="entry name" value="Aminotransferase_I/II_large"/>
</dbReference>
<dbReference type="GO" id="GO:0047536">
    <property type="term" value="F:2-aminoadipate transaminase activity"/>
    <property type="evidence" value="ECO:0007669"/>
    <property type="project" value="UniProtKB-EC"/>
</dbReference>
<evidence type="ECO:0000313" key="6">
    <source>
        <dbReference type="Proteomes" id="UP001652642"/>
    </source>
</evidence>
<name>A0A6J0UKG0_9SAUR</name>
<accession>A0A6J0UKG0</accession>
<dbReference type="KEGG" id="pvt:110085384"/>
<dbReference type="PANTHER" id="PTHR42790:SF19">
    <property type="entry name" value="KYNURENINE_ALPHA-AMINOADIPATE AMINOTRANSFERASE, MITOCHONDRIAL"/>
    <property type="match status" value="1"/>
</dbReference>
<comment type="cofactor">
    <cofactor evidence="1">
        <name>pyridoxal 5'-phosphate</name>
        <dbReference type="ChEBI" id="CHEBI:597326"/>
    </cofactor>
</comment>
<keyword evidence="4" id="KW-0663">Pyridoxal phosphate</keyword>
<evidence type="ECO:0000256" key="3">
    <source>
        <dbReference type="ARBA" id="ARBA00022679"/>
    </source>
</evidence>
<feature type="domain" description="Aminotransferase class I/classII large" evidence="5">
    <location>
        <begin position="148"/>
        <end position="497"/>
    </location>
</feature>
<dbReference type="Pfam" id="PF00155">
    <property type="entry name" value="Aminotran_1_2"/>
    <property type="match status" value="1"/>
</dbReference>
<proteinExistence type="predicted"/>
<gene>
    <name evidence="7" type="primary">LOC110085384</name>
</gene>
<dbReference type="CDD" id="cd00609">
    <property type="entry name" value="AAT_like"/>
    <property type="match status" value="1"/>
</dbReference>
<organism evidence="6 7">
    <name type="scientific">Pogona vitticeps</name>
    <name type="common">central bearded dragon</name>
    <dbReference type="NCBI Taxonomy" id="103695"/>
    <lineage>
        <taxon>Eukaryota</taxon>
        <taxon>Metazoa</taxon>
        <taxon>Chordata</taxon>
        <taxon>Craniata</taxon>
        <taxon>Vertebrata</taxon>
        <taxon>Euteleostomi</taxon>
        <taxon>Lepidosauria</taxon>
        <taxon>Squamata</taxon>
        <taxon>Bifurcata</taxon>
        <taxon>Unidentata</taxon>
        <taxon>Episquamata</taxon>
        <taxon>Toxicofera</taxon>
        <taxon>Iguania</taxon>
        <taxon>Acrodonta</taxon>
        <taxon>Agamidae</taxon>
        <taxon>Amphibolurinae</taxon>
        <taxon>Pogona</taxon>
    </lineage>
</organism>
<protein>
    <submittedName>
        <fullName evidence="7">Kynurenine/alpha-aminoadipate aminotransferase, mitochondrial-like</fullName>
    </submittedName>
</protein>
<dbReference type="InterPro" id="IPR015421">
    <property type="entry name" value="PyrdxlP-dep_Trfase_major"/>
</dbReference>
<evidence type="ECO:0000313" key="7">
    <source>
        <dbReference type="RefSeq" id="XP_020661172.2"/>
    </source>
</evidence>
<dbReference type="GO" id="GO:0050094">
    <property type="term" value="F:methionine-glyoxylate transaminase activity"/>
    <property type="evidence" value="ECO:0007669"/>
    <property type="project" value="UniProtKB-EC"/>
</dbReference>
<dbReference type="GeneID" id="110085384"/>
<dbReference type="GO" id="GO:0005759">
    <property type="term" value="C:mitochondrial matrix"/>
    <property type="evidence" value="ECO:0007669"/>
    <property type="project" value="UniProtKB-ARBA"/>
</dbReference>
<dbReference type="InterPro" id="IPR050859">
    <property type="entry name" value="Class-I_PLP-dep_aminotransf"/>
</dbReference>
<dbReference type="GO" id="GO:0030170">
    <property type="term" value="F:pyridoxal phosphate binding"/>
    <property type="evidence" value="ECO:0007669"/>
    <property type="project" value="InterPro"/>
</dbReference>
<dbReference type="InterPro" id="IPR015424">
    <property type="entry name" value="PyrdxlP-dep_Trfase"/>
</dbReference>
<evidence type="ECO:0000256" key="4">
    <source>
        <dbReference type="ARBA" id="ARBA00022898"/>
    </source>
</evidence>
<evidence type="ECO:0000256" key="1">
    <source>
        <dbReference type="ARBA" id="ARBA00001933"/>
    </source>
</evidence>
<dbReference type="AlphaFoldDB" id="A0A6J0UKG0"/>
<keyword evidence="3" id="KW-0808">Transferase</keyword>
<sequence>MNNSHREYEPRVIYCTLHHTCLLRSSLLQCYCNSPVILVPYLKAEEISIFSVFLEQTSVGYWTFASDSRFQRNFTFADHNKMDYSQFLTPISMARKTNPARMTSGLAKKMSSIIMLSGGMPNADYFPIKAASISLRDGTTIDIGEQLMKKALQYSPSEGIQELLSWLYELQMKIHNPPTALYPPEKGKMKICITTGSQDGLNKVYDMLLSPGDNVLLDEPNFSGTMASLRPLGCNIIKVPSDEHGIIPKALKEILSRWKSNNTHKPSGKTPKFLYTVPSGGNPSGSTLTAERKKEIYQLAQEYNFLIIEDDPYYFVQFEKPKPPSFLSMDVDGRVIRGDTFSKIISSGLRVGFLTGPAPLIDRIILHIEVSTMHTSTFTQVLLTELFKKWGQKGFLEYADRVSEFYQKQRDTMLAAADKWLKGLADWYTPKAGLFLWIKIKGIPDTYQMIMEKALEKGVSLLPGRDFMIDGSEPCPYVRASFSYASPEQMDQGFQRLAELIKEELADVSRVAFNNI</sequence>
<dbReference type="GO" id="GO:1901605">
    <property type="term" value="P:alpha-amino acid metabolic process"/>
    <property type="evidence" value="ECO:0007669"/>
    <property type="project" value="TreeGrafter"/>
</dbReference>
<dbReference type="SUPFAM" id="SSF53383">
    <property type="entry name" value="PLP-dependent transferases"/>
    <property type="match status" value="1"/>
</dbReference>
<reference evidence="7" key="1">
    <citation type="submission" date="2025-08" db="UniProtKB">
        <authorList>
            <consortium name="RefSeq"/>
        </authorList>
    </citation>
    <scope>IDENTIFICATION</scope>
</reference>
<dbReference type="Proteomes" id="UP001652642">
    <property type="component" value="Chromosome 5"/>
</dbReference>
<dbReference type="RefSeq" id="XP_020661172.2">
    <property type="nucleotide sequence ID" value="XM_020805513.2"/>
</dbReference>
<dbReference type="GO" id="GO:0047315">
    <property type="term" value="F:kynurenine-glyoxylate transaminase activity"/>
    <property type="evidence" value="ECO:0007669"/>
    <property type="project" value="UniProtKB-EC"/>
</dbReference>
<dbReference type="GO" id="GO:0047958">
    <property type="term" value="F:glycine:2-oxoglutarate aminotransferase activity"/>
    <property type="evidence" value="ECO:0007669"/>
    <property type="project" value="UniProtKB-EC"/>
</dbReference>
<dbReference type="GO" id="GO:0016212">
    <property type="term" value="F:kynurenine-oxoglutarate transaminase activity"/>
    <property type="evidence" value="ECO:0007669"/>
    <property type="project" value="UniProtKB-EC"/>
</dbReference>
<dbReference type="PANTHER" id="PTHR42790">
    <property type="entry name" value="AMINOTRANSFERASE"/>
    <property type="match status" value="1"/>
</dbReference>
<dbReference type="OrthoDB" id="691673at2759"/>
<keyword evidence="2" id="KW-0032">Aminotransferase</keyword>
<keyword evidence="6" id="KW-1185">Reference proteome</keyword>
<dbReference type="Gene3D" id="3.40.640.10">
    <property type="entry name" value="Type I PLP-dependent aspartate aminotransferase-like (Major domain)"/>
    <property type="match status" value="1"/>
</dbReference>
<evidence type="ECO:0000259" key="5">
    <source>
        <dbReference type="Pfam" id="PF00155"/>
    </source>
</evidence>